<dbReference type="Pfam" id="PF00480">
    <property type="entry name" value="ROK"/>
    <property type="match status" value="1"/>
</dbReference>
<keyword evidence="2" id="KW-0808">Transferase</keyword>
<dbReference type="PANTHER" id="PTHR18964:SF149">
    <property type="entry name" value="BIFUNCTIONAL UDP-N-ACETYLGLUCOSAMINE 2-EPIMERASE_N-ACETYLMANNOSAMINE KINASE"/>
    <property type="match status" value="1"/>
</dbReference>
<dbReference type="Gene3D" id="3.30.420.40">
    <property type="match status" value="2"/>
</dbReference>
<evidence type="ECO:0000313" key="3">
    <source>
        <dbReference type="Proteomes" id="UP000249304"/>
    </source>
</evidence>
<sequence length="290" mass="28776">MDCVAAVDVGGTTMKGGLVARHGTLLRVERRPTPRAEGPQRVVAAISGFVADLAEPGAGTRPLAVGVAVPGLVTPTHAVFAAAFGWRDVPAAAFADVDLPVTLGHDVRSAGEAELARGAGDGDVLFLPVGTGIAGAMTLSGSLYGGANGWAGQIGHIPVRPDGLACGCGQRGCLAAYASGGAMAARLGVPGAADVVRLASEGDAEAVRVWAEAVEALAVALATYTLVADPAAIVVGGGVSQAGDALIVPLRERLAHRLGFRQAPRVRASALGPLAGLIGAGLLAWRSLAG</sequence>
<dbReference type="SUPFAM" id="SSF53067">
    <property type="entry name" value="Actin-like ATPase domain"/>
    <property type="match status" value="1"/>
</dbReference>
<keyword evidence="3" id="KW-1185">Reference proteome</keyword>
<dbReference type="OrthoDB" id="9810372at2"/>
<gene>
    <name evidence="2" type="ORF">C1J01_19120</name>
</gene>
<dbReference type="Proteomes" id="UP000249304">
    <property type="component" value="Unassembled WGS sequence"/>
</dbReference>
<comment type="caution">
    <text evidence="2">The sequence shown here is derived from an EMBL/GenBank/DDBJ whole genome shotgun (WGS) entry which is preliminary data.</text>
</comment>
<accession>A0A2W2E3A1</accession>
<keyword evidence="2" id="KW-0418">Kinase</keyword>
<comment type="similarity">
    <text evidence="1">Belongs to the ROK (NagC/XylR) family.</text>
</comment>
<protein>
    <submittedName>
        <fullName evidence="2">Sugar kinase</fullName>
    </submittedName>
</protein>
<dbReference type="InterPro" id="IPR043129">
    <property type="entry name" value="ATPase_NBD"/>
</dbReference>
<dbReference type="RefSeq" id="WP_111180344.1">
    <property type="nucleotide sequence ID" value="NZ_POUD01000073.1"/>
</dbReference>
<organism evidence="2 3">
    <name type="scientific">Nonomuraea aridisoli</name>
    <dbReference type="NCBI Taxonomy" id="2070368"/>
    <lineage>
        <taxon>Bacteria</taxon>
        <taxon>Bacillati</taxon>
        <taxon>Actinomycetota</taxon>
        <taxon>Actinomycetes</taxon>
        <taxon>Streptosporangiales</taxon>
        <taxon>Streptosporangiaceae</taxon>
        <taxon>Nonomuraea</taxon>
    </lineage>
</organism>
<reference evidence="2 3" key="1">
    <citation type="submission" date="2018-01" db="EMBL/GenBank/DDBJ databases">
        <title>Draft genome sequence of Nonomuraea sp. KC333.</title>
        <authorList>
            <person name="Sahin N."/>
            <person name="Saygin H."/>
            <person name="Ay H."/>
        </authorList>
    </citation>
    <scope>NUCLEOTIDE SEQUENCE [LARGE SCALE GENOMIC DNA]</scope>
    <source>
        <strain evidence="2 3">KC333</strain>
    </source>
</reference>
<evidence type="ECO:0000313" key="2">
    <source>
        <dbReference type="EMBL" id="PZG17073.1"/>
    </source>
</evidence>
<name>A0A2W2E3A1_9ACTN</name>
<dbReference type="InterPro" id="IPR000600">
    <property type="entry name" value="ROK"/>
</dbReference>
<proteinExistence type="inferred from homology"/>
<dbReference type="EMBL" id="POUD01000073">
    <property type="protein sequence ID" value="PZG17073.1"/>
    <property type="molecule type" value="Genomic_DNA"/>
</dbReference>
<dbReference type="GO" id="GO:0016301">
    <property type="term" value="F:kinase activity"/>
    <property type="evidence" value="ECO:0007669"/>
    <property type="project" value="UniProtKB-KW"/>
</dbReference>
<dbReference type="AlphaFoldDB" id="A0A2W2E3A1"/>
<evidence type="ECO:0000256" key="1">
    <source>
        <dbReference type="ARBA" id="ARBA00006479"/>
    </source>
</evidence>
<dbReference type="PANTHER" id="PTHR18964">
    <property type="entry name" value="ROK (REPRESSOR, ORF, KINASE) FAMILY"/>
    <property type="match status" value="1"/>
</dbReference>